<comment type="similarity">
    <text evidence="1">Belongs to the nitrite and sulfite reductase 4Fe-4S domain family.</text>
</comment>
<dbReference type="InterPro" id="IPR036136">
    <property type="entry name" value="Nit/Sulf_reduc_fer-like_dom_sf"/>
</dbReference>
<dbReference type="Proteomes" id="UP000480303">
    <property type="component" value="Unassembled WGS sequence"/>
</dbReference>
<dbReference type="SUPFAM" id="SSF55124">
    <property type="entry name" value="Nitrite/Sulfite reductase N-terminal domain-like"/>
    <property type="match status" value="2"/>
</dbReference>
<dbReference type="Gene3D" id="3.30.413.10">
    <property type="entry name" value="Sulfite Reductase Hemoprotein, domain 1"/>
    <property type="match status" value="2"/>
</dbReference>
<dbReference type="PANTHER" id="PTHR32439">
    <property type="entry name" value="FERREDOXIN--NITRITE REDUCTASE, CHLOROPLASTIC"/>
    <property type="match status" value="1"/>
</dbReference>
<keyword evidence="6" id="KW-0408">Iron</keyword>
<dbReference type="Gene3D" id="3.90.480.20">
    <property type="match status" value="1"/>
</dbReference>
<evidence type="ECO:0000256" key="2">
    <source>
        <dbReference type="ARBA" id="ARBA00022485"/>
    </source>
</evidence>
<keyword evidence="11" id="KW-1185">Reference proteome</keyword>
<comment type="caution">
    <text evidence="10">The sequence shown here is derived from an EMBL/GenBank/DDBJ whole genome shotgun (WGS) entry which is preliminary data.</text>
</comment>
<organism evidence="10 11">
    <name type="scientific">Pseudolactococcus hodotermopsidis</name>
    <dbReference type="NCBI Taxonomy" id="2709157"/>
    <lineage>
        <taxon>Bacteria</taxon>
        <taxon>Bacillati</taxon>
        <taxon>Bacillota</taxon>
        <taxon>Bacilli</taxon>
        <taxon>Lactobacillales</taxon>
        <taxon>Streptococcaceae</taxon>
        <taxon>Pseudolactococcus</taxon>
    </lineage>
</organism>
<dbReference type="InterPro" id="IPR045854">
    <property type="entry name" value="NO2/SO3_Rdtase_4Fe4S_sf"/>
</dbReference>
<gene>
    <name evidence="10" type="ORF">Hs30E_02880</name>
</gene>
<reference evidence="10 11" key="1">
    <citation type="submission" date="2020-02" db="EMBL/GenBank/DDBJ databases">
        <title>Draft genome sequence of Lactococcus sp. Hs30E4-3.</title>
        <authorList>
            <person name="Noda S."/>
            <person name="Yuki M."/>
            <person name="Ohkuma M."/>
        </authorList>
    </citation>
    <scope>NUCLEOTIDE SEQUENCE [LARGE SCALE GENOMIC DNA]</scope>
    <source>
        <strain evidence="10 11">Hs30E4-3</strain>
    </source>
</reference>
<feature type="domain" description="Nitrite/sulphite reductase 4Fe-4S" evidence="8">
    <location>
        <begin position="392"/>
        <end position="534"/>
    </location>
</feature>
<keyword evidence="3" id="KW-0349">Heme</keyword>
<evidence type="ECO:0000259" key="9">
    <source>
        <dbReference type="Pfam" id="PF03460"/>
    </source>
</evidence>
<dbReference type="EMBL" id="BLLI01000004">
    <property type="protein sequence ID" value="GFH41737.1"/>
    <property type="molecule type" value="Genomic_DNA"/>
</dbReference>
<dbReference type="GO" id="GO:0016491">
    <property type="term" value="F:oxidoreductase activity"/>
    <property type="evidence" value="ECO:0007669"/>
    <property type="project" value="UniProtKB-KW"/>
</dbReference>
<feature type="domain" description="Nitrite/Sulfite reductase ferredoxin-like" evidence="9">
    <location>
        <begin position="60"/>
        <end position="124"/>
    </location>
</feature>
<dbReference type="InterPro" id="IPR051329">
    <property type="entry name" value="NIR_SIR_4Fe-4S"/>
</dbReference>
<dbReference type="AlphaFoldDB" id="A0A6A0BD35"/>
<dbReference type="GO" id="GO:0020037">
    <property type="term" value="F:heme binding"/>
    <property type="evidence" value="ECO:0007669"/>
    <property type="project" value="InterPro"/>
</dbReference>
<accession>A0A6A0BD35</accession>
<protein>
    <submittedName>
        <fullName evidence="10">Ferredoxin--nitrite reductase</fullName>
    </submittedName>
</protein>
<feature type="domain" description="Nitrite/Sulfite reductase ferredoxin-like" evidence="9">
    <location>
        <begin position="311"/>
        <end position="373"/>
    </location>
</feature>
<sequence>MTYVATWATEKLNKNEIAKLEKDGLAVFDDFSKIINTPWENISKYYYMYFKYAGLTVQKPQTDGKFMLRVKIPAGMITVAQAKLLANLALRRGGGFLDITTRQSVQYHNIKFSELLDTFSEIEAVGLTTRGAEGDINRNVIGNPLAGIDKFECFDATPTLMKVHTFFQGNTDYSNLPRKFKISVSASTMNSANAEINDLAFLPATKKINGQVYKGFAVKVGGGLGAKPYLAQYLDLFVKPSQVVKVAEAVVRIYRDHGYRRNRAKARIKFLLEDWGVAKFTDELLKLTGPLASAGENITTSWSNGLVLGVHPQRQSGYSYIGVSVPTGRIAAKDLAEFAKIAEQYGRDEIRFDHSQNLLIPFIKDTDLAEVVAQPIFERFSLETSRFQDYGMTCTGNEYCNLALTSTKDISRQLLTYLDDNFQFERPVRVILTGCMNACAHRNIADIGIQGVAARDKNRQPIEAFTIAIGGTLLNDGHFNEDIKGKVPKSILLPVVKDLVSVYAEQKHENETFYDLFERIGLVPFQDKLSESLARHDQ</sequence>
<evidence type="ECO:0000256" key="4">
    <source>
        <dbReference type="ARBA" id="ARBA00022723"/>
    </source>
</evidence>
<evidence type="ECO:0000256" key="7">
    <source>
        <dbReference type="ARBA" id="ARBA00023014"/>
    </source>
</evidence>
<evidence type="ECO:0000259" key="8">
    <source>
        <dbReference type="Pfam" id="PF01077"/>
    </source>
</evidence>
<dbReference type="SUPFAM" id="SSF56014">
    <property type="entry name" value="Nitrite and sulphite reductase 4Fe-4S domain-like"/>
    <property type="match status" value="2"/>
</dbReference>
<keyword evidence="2" id="KW-0004">4Fe-4S</keyword>
<evidence type="ECO:0000256" key="6">
    <source>
        <dbReference type="ARBA" id="ARBA00023004"/>
    </source>
</evidence>
<evidence type="ECO:0000313" key="10">
    <source>
        <dbReference type="EMBL" id="GFH41737.1"/>
    </source>
</evidence>
<dbReference type="InterPro" id="IPR006067">
    <property type="entry name" value="NO2/SO3_Rdtase_4Fe4S_dom"/>
</dbReference>
<evidence type="ECO:0000256" key="5">
    <source>
        <dbReference type="ARBA" id="ARBA00023002"/>
    </source>
</evidence>
<dbReference type="GO" id="GO:0046872">
    <property type="term" value="F:metal ion binding"/>
    <property type="evidence" value="ECO:0007669"/>
    <property type="project" value="UniProtKB-KW"/>
</dbReference>
<keyword evidence="7" id="KW-0411">Iron-sulfur</keyword>
<evidence type="ECO:0000256" key="1">
    <source>
        <dbReference type="ARBA" id="ARBA00010429"/>
    </source>
</evidence>
<name>A0A6A0BD35_9LACT</name>
<evidence type="ECO:0000313" key="11">
    <source>
        <dbReference type="Proteomes" id="UP000480303"/>
    </source>
</evidence>
<dbReference type="RefSeq" id="WP_172207447.1">
    <property type="nucleotide sequence ID" value="NZ_BLLI01000004.1"/>
</dbReference>
<dbReference type="InterPro" id="IPR005117">
    <property type="entry name" value="NiRdtase/SiRdtase_haem-b_fer"/>
</dbReference>
<dbReference type="GO" id="GO:0051539">
    <property type="term" value="F:4 iron, 4 sulfur cluster binding"/>
    <property type="evidence" value="ECO:0007669"/>
    <property type="project" value="UniProtKB-KW"/>
</dbReference>
<dbReference type="Pfam" id="PF03460">
    <property type="entry name" value="NIR_SIR_ferr"/>
    <property type="match status" value="2"/>
</dbReference>
<proteinExistence type="inferred from homology"/>
<dbReference type="Pfam" id="PF01077">
    <property type="entry name" value="NIR_SIR"/>
    <property type="match status" value="2"/>
</dbReference>
<dbReference type="PANTHER" id="PTHR32439:SF0">
    <property type="entry name" value="FERREDOXIN--NITRITE REDUCTASE, CHLOROPLASTIC"/>
    <property type="match status" value="1"/>
</dbReference>
<dbReference type="PRINTS" id="PR00397">
    <property type="entry name" value="SIROHAEM"/>
</dbReference>
<keyword evidence="5" id="KW-0560">Oxidoreductase</keyword>
<feature type="domain" description="Nitrite/sulphite reductase 4Fe-4S" evidence="8">
    <location>
        <begin position="134"/>
        <end position="284"/>
    </location>
</feature>
<dbReference type="InterPro" id="IPR006066">
    <property type="entry name" value="NO2/SO3_Rdtase_FeS/sirohaem_BS"/>
</dbReference>
<dbReference type="PROSITE" id="PS00365">
    <property type="entry name" value="NIR_SIR"/>
    <property type="match status" value="1"/>
</dbReference>
<keyword evidence="4" id="KW-0479">Metal-binding</keyword>
<evidence type="ECO:0000256" key="3">
    <source>
        <dbReference type="ARBA" id="ARBA00022617"/>
    </source>
</evidence>